<dbReference type="InterPro" id="IPR036653">
    <property type="entry name" value="CinA-like_C"/>
</dbReference>
<dbReference type="OrthoDB" id="9801454at2"/>
<dbReference type="eggNOG" id="COG1546">
    <property type="taxonomic scope" value="Bacteria"/>
</dbReference>
<dbReference type="SUPFAM" id="SSF142433">
    <property type="entry name" value="CinA-like"/>
    <property type="match status" value="1"/>
</dbReference>
<evidence type="ECO:0000259" key="1">
    <source>
        <dbReference type="Pfam" id="PF02464"/>
    </source>
</evidence>
<dbReference type="RefSeq" id="WP_052348519.1">
    <property type="nucleotide sequence ID" value="NZ_DF820486.1"/>
</dbReference>
<dbReference type="NCBIfam" id="TIGR00199">
    <property type="entry name" value="PncC_domain"/>
    <property type="match status" value="1"/>
</dbReference>
<gene>
    <name evidence="2" type="primary">cinA</name>
    <name evidence="2" type="ORF">WOSG25_030830</name>
</gene>
<protein>
    <submittedName>
        <fullName evidence="2">Possible competence protein</fullName>
    </submittedName>
</protein>
<evidence type="ECO:0000313" key="2">
    <source>
        <dbReference type="EMBL" id="GAK30486.1"/>
    </source>
</evidence>
<evidence type="ECO:0000313" key="3">
    <source>
        <dbReference type="Proteomes" id="UP000030643"/>
    </source>
</evidence>
<dbReference type="InterPro" id="IPR008136">
    <property type="entry name" value="CinA_C"/>
</dbReference>
<keyword evidence="3" id="KW-1185">Reference proteome</keyword>
<name>A0A069CZG8_WEIOS</name>
<feature type="domain" description="CinA C-terminal" evidence="1">
    <location>
        <begin position="2"/>
        <end position="150"/>
    </location>
</feature>
<dbReference type="Proteomes" id="UP000030643">
    <property type="component" value="Unassembled WGS sequence"/>
</dbReference>
<dbReference type="Pfam" id="PF02464">
    <property type="entry name" value="CinA"/>
    <property type="match status" value="1"/>
</dbReference>
<proteinExistence type="predicted"/>
<sequence length="155" mass="16185">MLVEQVGRALINAKQTITSAESLTAGLFVATLAEVSGISQSLPGAFVTYSAATKHQLVGVDLALIERAGVVSAVVAQAMAEGARETLQTDWAVSFTGVAGPERLENQPAGTVFIGMVGPAISQVKEYHFMGDRQSIREQAVQAAFILLAAALPED</sequence>
<reference evidence="3" key="1">
    <citation type="journal article" date="2014" name="Genome Announc.">
        <title>Draft genome sequence of Weissella oryzae SG25T, isolated from fermented rice grains.</title>
        <authorList>
            <person name="Tanizawa Y."/>
            <person name="Fujisawa T."/>
            <person name="Mochizuki T."/>
            <person name="Kaminuma E."/>
            <person name="Suzuki Y."/>
            <person name="Nakamura Y."/>
            <person name="Tohno M."/>
        </authorList>
    </citation>
    <scope>NUCLEOTIDE SEQUENCE [LARGE SCALE GENOMIC DNA]</scope>
    <source>
        <strain evidence="3">DSM 25784 / JCM 18191 / LMG 30913 / SG25</strain>
    </source>
</reference>
<accession>A0A069CZG8</accession>
<dbReference type="Gene3D" id="3.90.950.20">
    <property type="entry name" value="CinA-like"/>
    <property type="match status" value="1"/>
</dbReference>
<dbReference type="AlphaFoldDB" id="A0A069CZG8"/>
<dbReference type="EMBL" id="DF820486">
    <property type="protein sequence ID" value="GAK30486.1"/>
    <property type="molecule type" value="Genomic_DNA"/>
</dbReference>
<dbReference type="STRING" id="1329250.WOSG25_030830"/>
<organism evidence="2 3">
    <name type="scientific">Weissella oryzae (strain DSM 25784 / JCM 18191 / LMG 30913 / SG25)</name>
    <dbReference type="NCBI Taxonomy" id="1329250"/>
    <lineage>
        <taxon>Bacteria</taxon>
        <taxon>Bacillati</taxon>
        <taxon>Bacillota</taxon>
        <taxon>Bacilli</taxon>
        <taxon>Lactobacillales</taxon>
        <taxon>Lactobacillaceae</taxon>
        <taxon>Weissella</taxon>
    </lineage>
</organism>